<dbReference type="STRING" id="360412.LARV_03770"/>
<feature type="region of interest" description="Disordered" evidence="1">
    <location>
        <begin position="172"/>
        <end position="204"/>
    </location>
</feature>
<name>A0A0K8MXP5_9CHLR</name>
<feature type="transmembrane region" description="Helical" evidence="2">
    <location>
        <begin position="450"/>
        <end position="472"/>
    </location>
</feature>
<reference evidence="3" key="1">
    <citation type="submission" date="2015-07" db="EMBL/GenBank/DDBJ databases">
        <title>Draft Genome Sequences of Anaerolinea thermolimosa IMO-1, Bellilinea caldifistulae GOMI-1, Leptolinea tardivitalis YMTK-2, Levilinea saccharolytica KIBI-1,Longilinea arvoryzae KOME-1, Previously Described as Members of the Anaerolineaceae (Chloroflexi).</title>
        <authorList>
            <person name="Sekiguchi Y."/>
            <person name="Ohashi A."/>
            <person name="Matsuura N."/>
            <person name="Tourlousse M.D."/>
        </authorList>
    </citation>
    <scope>NUCLEOTIDE SEQUENCE [LARGE SCALE GENOMIC DNA]</scope>
    <source>
        <strain evidence="3">KOME-1</strain>
    </source>
</reference>
<keyword evidence="2" id="KW-0812">Transmembrane</keyword>
<keyword evidence="2" id="KW-0472">Membrane</keyword>
<evidence type="ECO:0000256" key="1">
    <source>
        <dbReference type="SAM" id="MobiDB-lite"/>
    </source>
</evidence>
<dbReference type="RefSeq" id="WP_075075372.1">
    <property type="nucleotide sequence ID" value="NZ_DF967973.1"/>
</dbReference>
<protein>
    <submittedName>
        <fullName evidence="3">Uncharacterized protein</fullName>
    </submittedName>
</protein>
<dbReference type="AlphaFoldDB" id="A0A0K8MXP5"/>
<feature type="region of interest" description="Disordered" evidence="1">
    <location>
        <begin position="128"/>
        <end position="149"/>
    </location>
</feature>
<organism evidence="3">
    <name type="scientific">Longilinea arvoryzae</name>
    <dbReference type="NCBI Taxonomy" id="360412"/>
    <lineage>
        <taxon>Bacteria</taxon>
        <taxon>Bacillati</taxon>
        <taxon>Chloroflexota</taxon>
        <taxon>Anaerolineae</taxon>
        <taxon>Anaerolineales</taxon>
        <taxon>Anaerolineaceae</taxon>
        <taxon>Longilinea</taxon>
    </lineage>
</organism>
<dbReference type="EMBL" id="DF967973">
    <property type="protein sequence ID" value="GAP15975.1"/>
    <property type="molecule type" value="Genomic_DNA"/>
</dbReference>
<keyword evidence="4" id="KW-1185">Reference proteome</keyword>
<evidence type="ECO:0000256" key="2">
    <source>
        <dbReference type="SAM" id="Phobius"/>
    </source>
</evidence>
<feature type="compositionally biased region" description="Basic and acidic residues" evidence="1">
    <location>
        <begin position="347"/>
        <end position="358"/>
    </location>
</feature>
<dbReference type="OrthoDB" id="10006948at2"/>
<gene>
    <name evidence="3" type="ORF">LARV_03770</name>
</gene>
<evidence type="ECO:0000313" key="4">
    <source>
        <dbReference type="Proteomes" id="UP000055060"/>
    </source>
</evidence>
<sequence length="607" mass="66873">MSDEPLPSPLEPEEIPETPRSDQDQDDLGDLRASMMEEEQARLKAKQNSGFLKKVTGMLRRRTGSLPGATGPLTTQETDERIPGEIPAEQVGEALPAWEGPALVEETPNPDDQVSDDLLAEQIEKALTDLADRDETPPPAPVERAPLETRPLFLDEDFETEAPVSDAQAAFLPEDVETAQPEVSPFSAEEIIAEAEKETPAPEAEITDQAGVAAGESLENIPDATQPDSLRAELIPDMTPAALATPRPKSQPNLWQRFMRWLNADEAPTEMEDAHPEVADEMITDRLQRVQSSDSVPSIPGQNRMKDLSTPATFIADEAMDEQAPEIDDASLLEEEWAGKSGPSSDRTPDSNRERVLHIDWGATKQIREEEEFDSSAQPQDGADQDTGKAPSRLSEMVAQGMEETAPAIEEVRSVVLEDYAETEAGHPGLEVEPHLPFWQRGFRWARQHMALIMPLAAGLVILLALAAFQPWNQAPIAQPNTPVPSDLPYPVGLELTGGWFFDIGRSTIINGAWQPKGAEWLDNSQLRRVVALPWNKQSAAVIQTLERGDPINLVFSNNDLMPFLVRSVERLDKSDTEIFTGNDPGLVIFLYGEESDQRWVVLALPK</sequence>
<feature type="region of interest" description="Disordered" evidence="1">
    <location>
        <begin position="336"/>
        <end position="392"/>
    </location>
</feature>
<accession>A0A0K8MXP5</accession>
<keyword evidence="2" id="KW-1133">Transmembrane helix</keyword>
<proteinExistence type="predicted"/>
<evidence type="ECO:0000313" key="3">
    <source>
        <dbReference type="EMBL" id="GAP15975.1"/>
    </source>
</evidence>
<feature type="region of interest" description="Disordered" evidence="1">
    <location>
        <begin position="1"/>
        <end position="83"/>
    </location>
</feature>
<dbReference type="Proteomes" id="UP000055060">
    <property type="component" value="Unassembled WGS sequence"/>
</dbReference>
<feature type="compositionally biased region" description="Pro residues" evidence="1">
    <location>
        <begin position="1"/>
        <end position="10"/>
    </location>
</feature>